<proteinExistence type="predicted"/>
<keyword evidence="2" id="KW-0479">Metal-binding</keyword>
<evidence type="ECO:0000256" key="3">
    <source>
        <dbReference type="ARBA" id="ARBA00022801"/>
    </source>
</evidence>
<evidence type="ECO:0000256" key="2">
    <source>
        <dbReference type="ARBA" id="ARBA00022723"/>
    </source>
</evidence>
<evidence type="ECO:0000259" key="4">
    <source>
        <dbReference type="Pfam" id="PF07687"/>
    </source>
</evidence>
<feature type="domain" description="Peptidase M20 dimerisation" evidence="4">
    <location>
        <begin position="265"/>
        <end position="406"/>
    </location>
</feature>
<comment type="caution">
    <text evidence="5">The sequence shown here is derived from an EMBL/GenBank/DDBJ whole genome shotgun (WGS) entry which is preliminary data.</text>
</comment>
<gene>
    <name evidence="5" type="ORF">ACFSUS_00870</name>
</gene>
<reference evidence="6" key="1">
    <citation type="journal article" date="2019" name="Int. J. Syst. Evol. Microbiol.">
        <title>The Global Catalogue of Microorganisms (GCM) 10K type strain sequencing project: providing services to taxonomists for standard genome sequencing and annotation.</title>
        <authorList>
            <consortium name="The Broad Institute Genomics Platform"/>
            <consortium name="The Broad Institute Genome Sequencing Center for Infectious Disease"/>
            <person name="Wu L."/>
            <person name="Ma J."/>
        </authorList>
    </citation>
    <scope>NUCLEOTIDE SEQUENCE [LARGE SCALE GENOMIC DNA]</scope>
    <source>
        <strain evidence="6">KCTC 42805</strain>
    </source>
</reference>
<dbReference type="PANTHER" id="PTHR43270:SF8">
    <property type="entry name" value="DI- AND TRIPEPTIDASE DUG2-RELATED"/>
    <property type="match status" value="1"/>
</dbReference>
<dbReference type="EMBL" id="JBHULN010000001">
    <property type="protein sequence ID" value="MFD2569162.1"/>
    <property type="molecule type" value="Genomic_DNA"/>
</dbReference>
<dbReference type="PANTHER" id="PTHR43270">
    <property type="entry name" value="BETA-ALA-HIS DIPEPTIDASE"/>
    <property type="match status" value="1"/>
</dbReference>
<dbReference type="Proteomes" id="UP001597469">
    <property type="component" value="Unassembled WGS sequence"/>
</dbReference>
<dbReference type="InterPro" id="IPR002933">
    <property type="entry name" value="Peptidase_M20"/>
</dbReference>
<dbReference type="RefSeq" id="WP_381517744.1">
    <property type="nucleotide sequence ID" value="NZ_JBHULN010000001.1"/>
</dbReference>
<evidence type="ECO:0000313" key="5">
    <source>
        <dbReference type="EMBL" id="MFD2569162.1"/>
    </source>
</evidence>
<dbReference type="InterPro" id="IPR011650">
    <property type="entry name" value="Peptidase_M20_dimer"/>
</dbReference>
<dbReference type="SUPFAM" id="SSF53187">
    <property type="entry name" value="Zn-dependent exopeptidases"/>
    <property type="match status" value="1"/>
</dbReference>
<organism evidence="5 6">
    <name type="scientific">Spirosoma soli</name>
    <dbReference type="NCBI Taxonomy" id="1770529"/>
    <lineage>
        <taxon>Bacteria</taxon>
        <taxon>Pseudomonadati</taxon>
        <taxon>Bacteroidota</taxon>
        <taxon>Cytophagia</taxon>
        <taxon>Cytophagales</taxon>
        <taxon>Cytophagaceae</taxon>
        <taxon>Spirosoma</taxon>
    </lineage>
</organism>
<keyword evidence="1" id="KW-0645">Protease</keyword>
<dbReference type="InterPro" id="IPR051458">
    <property type="entry name" value="Cyt/Met_Dipeptidase"/>
</dbReference>
<keyword evidence="3" id="KW-0378">Hydrolase</keyword>
<dbReference type="Pfam" id="PF07687">
    <property type="entry name" value="M20_dimer"/>
    <property type="match status" value="1"/>
</dbReference>
<dbReference type="Gene3D" id="3.30.70.360">
    <property type="match status" value="1"/>
</dbReference>
<keyword evidence="6" id="KW-1185">Reference proteome</keyword>
<evidence type="ECO:0000256" key="1">
    <source>
        <dbReference type="ARBA" id="ARBA00022670"/>
    </source>
</evidence>
<dbReference type="Pfam" id="PF01546">
    <property type="entry name" value="Peptidase_M20"/>
    <property type="match status" value="1"/>
</dbReference>
<protein>
    <submittedName>
        <fullName evidence="5">M20/M25/M40 family metallo-hydrolase</fullName>
    </submittedName>
</protein>
<dbReference type="Gene3D" id="3.40.630.10">
    <property type="entry name" value="Zn peptidases"/>
    <property type="match status" value="1"/>
</dbReference>
<accession>A0ABW5LXV5</accession>
<name>A0ABW5LXV5_9BACT</name>
<sequence>MKFRYHLVILLAFFIVGISRPTQGQKTTVTASAQTPLQRVQAYRKAHETTLMNEYWQFLAIPNVSADSVNIRRNAAFILQMMQQRGIPAQLLDGTRPGITPAVFGEVRVPGATKTLTFYAHYDGQPVNPKQWAEGLEPFKPVFITAPVEQGGTIVTTYKAGEFIDPSWRLAGRGSADDKAGVMTILNAYDALVKSNIKLTANLKFFFEGEEEVGSTHLGDIFQKHQDKLKSDLWIIADGPRHVSGKKLVQFGVRGDVNLYLTVFGPKRPLHSGNYGNWAPNPAQRLVSLLASMKDDEGRVLIEGFYDDVTPLTDREKQAMAAVPNMEAALKKELGIARPDGGGASFMDLMMIPTLNINGLQSANVGAMAGNIIPTKAEAVLDLRMVRGNEVSRQIERVKDHIRSRGYHIIDREPTDAERQQHPKLIMIKAATGYNAQRTSMDLPIAQEVIKAVQTTSADPIVLLPSAGGSLPLYLFEKVLKANVVSVPVVNYDNNQHAENENVKVQYLWEGIDMMAAIMLIR</sequence>
<evidence type="ECO:0000313" key="6">
    <source>
        <dbReference type="Proteomes" id="UP001597469"/>
    </source>
</evidence>